<feature type="region of interest" description="Disordered" evidence="6">
    <location>
        <begin position="319"/>
        <end position="367"/>
    </location>
</feature>
<dbReference type="STRING" id="246404.A0A507F3G0"/>
<feature type="compositionally biased region" description="Acidic residues" evidence="6">
    <location>
        <begin position="319"/>
        <end position="330"/>
    </location>
</feature>
<feature type="compositionally biased region" description="Acidic residues" evidence="6">
    <location>
        <begin position="1091"/>
        <end position="1105"/>
    </location>
</feature>
<evidence type="ECO:0000256" key="6">
    <source>
        <dbReference type="SAM" id="MobiDB-lite"/>
    </source>
</evidence>
<keyword evidence="2" id="KW-0808">Transferase</keyword>
<dbReference type="EMBL" id="QEAP01000273">
    <property type="protein sequence ID" value="TPX70781.1"/>
    <property type="molecule type" value="Genomic_DNA"/>
</dbReference>
<dbReference type="PANTHER" id="PTHR24351">
    <property type="entry name" value="RIBOSOMAL PROTEIN S6 KINASE"/>
    <property type="match status" value="1"/>
</dbReference>
<feature type="compositionally biased region" description="Low complexity" evidence="6">
    <location>
        <begin position="100"/>
        <end position="124"/>
    </location>
</feature>
<keyword evidence="5" id="KW-0067">ATP-binding</keyword>
<evidence type="ECO:0000313" key="9">
    <source>
        <dbReference type="Proteomes" id="UP000320333"/>
    </source>
</evidence>
<evidence type="ECO:0000256" key="2">
    <source>
        <dbReference type="ARBA" id="ARBA00022679"/>
    </source>
</evidence>
<dbReference type="InterPro" id="IPR000719">
    <property type="entry name" value="Prot_kinase_dom"/>
</dbReference>
<feature type="compositionally biased region" description="Basic and acidic residues" evidence="6">
    <location>
        <begin position="884"/>
        <end position="949"/>
    </location>
</feature>
<dbReference type="Proteomes" id="UP000320333">
    <property type="component" value="Unassembled WGS sequence"/>
</dbReference>
<feature type="region of interest" description="Disordered" evidence="6">
    <location>
        <begin position="414"/>
        <end position="434"/>
    </location>
</feature>
<dbReference type="OrthoDB" id="421038at2759"/>
<evidence type="ECO:0000256" key="1">
    <source>
        <dbReference type="ARBA" id="ARBA00022527"/>
    </source>
</evidence>
<organism evidence="8 9">
    <name type="scientific">Chytriomyces confervae</name>
    <dbReference type="NCBI Taxonomy" id="246404"/>
    <lineage>
        <taxon>Eukaryota</taxon>
        <taxon>Fungi</taxon>
        <taxon>Fungi incertae sedis</taxon>
        <taxon>Chytridiomycota</taxon>
        <taxon>Chytridiomycota incertae sedis</taxon>
        <taxon>Chytridiomycetes</taxon>
        <taxon>Chytridiales</taxon>
        <taxon>Chytriomycetaceae</taxon>
        <taxon>Chytriomyces</taxon>
    </lineage>
</organism>
<keyword evidence="1" id="KW-0723">Serine/threonine-protein kinase</keyword>
<feature type="compositionally biased region" description="Low complexity" evidence="6">
    <location>
        <begin position="873"/>
        <end position="883"/>
    </location>
</feature>
<dbReference type="PROSITE" id="PS50011">
    <property type="entry name" value="PROTEIN_KINASE_DOM"/>
    <property type="match status" value="1"/>
</dbReference>
<dbReference type="AlphaFoldDB" id="A0A507F3G0"/>
<feature type="compositionally biased region" description="Low complexity" evidence="6">
    <location>
        <begin position="253"/>
        <end position="264"/>
    </location>
</feature>
<evidence type="ECO:0000259" key="7">
    <source>
        <dbReference type="PROSITE" id="PS50011"/>
    </source>
</evidence>
<feature type="compositionally biased region" description="Polar residues" evidence="6">
    <location>
        <begin position="349"/>
        <end position="366"/>
    </location>
</feature>
<feature type="region of interest" description="Disordered" evidence="6">
    <location>
        <begin position="1073"/>
        <end position="1105"/>
    </location>
</feature>
<keyword evidence="4" id="KW-0418">Kinase</keyword>
<comment type="caution">
    <text evidence="8">The sequence shown here is derived from an EMBL/GenBank/DDBJ whole genome shotgun (WGS) entry which is preliminary data.</text>
</comment>
<sequence length="1127" mass="124517">MLLHTPPSKGTTTTTVQPIFESSESLPQTTPATPQQLARPSSVPALQSRNQSHCSSSSHLEVPNDDAAALIASLVPREQIISTVLLRSNLFLGREKRAPSITEKSSYSRSTSQTQSFSQRESSTGGSLALSDGTTGLRRKSSRMRNSGVLIAAETVVSPSDKKHAKVTSPESFLDSSSLAVQQRRSTLRGARSTELLPATRGVSFAESETERQARNSNKRSGKNEGLDQSTPPNLARRKSSLIDVPQPRIPQSALKPSASSAKAVEGKSSLNSVVDTIPQQPPASDKVAVVGARRTSTIAELSGALVLKGAATNFDFSEVTEEDEEDEEGGSSINDDNGYAPPKGFNPETFQRDFSPTQDTRSSFLDTKDLRRKSSLRIHSASASRRKKASFLDLEQDSLRPFSAASVTITISDTGGSLDPVPSRDLQASTTPDKRSMPFKFNLEKMMSGSLLNQLQYARYERLVYGIVAARDGKLPKRHSTPTFKVPKESQGIYKSVLRQNLADANRKSGFKSWEKSRQWAKQEALKCSNALGEDPLNWSSRGNAGGSGVNSRLVSPKEALETSVTVLIRKVDKFQGEHGLIQPQDVVLPVLEKYSSRAKALDKPKLGRGKKIVGAEGGKVVRSPMNSGGGSSADKEYDISDFIVIRKVNQHIRQVVLASIPAVRRHPYAMKLVLKSKLRSKSLIESIRRERDIHKPLNNRFIQQLLATFQTAKRLYSIMEWCPQTLDSVMGFQRNLREDQCRFYVAELVLALEYLHARNVIHRGIEPENILLDALGHIKISDLSTSFHFTDADNKTDNVQCLRITRYTSPEIILHERHGKATDWFSIGTILYEMLTGNIPFGQGNVIDTLAAQYGGNNVARKRSKSKTMDRTSTVRRSTTTQKHEKGQKSGRGHSRESRASRSSRVEGDIVREMERESVANRRSSGTRERKRQDSVSTDKRHADDARAANEKVHFVAGIALTGKSAVVLPYLYRNLTEHYNVSRPAEDIVRRLMDPDHARRITSVRGTIDVKSHPWFRPLNLTWKEIEEGKMKPQYEPGIDEDDTLIAQFMRDRNGDDAANVGAVVQAANGKVGKSPGDKSGNDRSIDLVEDDDAGSEQGEDALLEADVDETELAHLTSVMFQDW</sequence>
<protein>
    <recommendedName>
        <fullName evidence="7">Protein kinase domain-containing protein</fullName>
    </recommendedName>
</protein>
<reference evidence="8 9" key="1">
    <citation type="journal article" date="2019" name="Sci. Rep.">
        <title>Comparative genomics of chytrid fungi reveal insights into the obligate biotrophic and pathogenic lifestyle of Synchytrium endobioticum.</title>
        <authorList>
            <person name="van de Vossenberg B.T.L.H."/>
            <person name="Warris S."/>
            <person name="Nguyen H.D.T."/>
            <person name="van Gent-Pelzer M.P.E."/>
            <person name="Joly D.L."/>
            <person name="van de Geest H.C."/>
            <person name="Bonants P.J.M."/>
            <person name="Smith D.S."/>
            <person name="Levesque C.A."/>
            <person name="van der Lee T.A.J."/>
        </authorList>
    </citation>
    <scope>NUCLEOTIDE SEQUENCE [LARGE SCALE GENOMIC DNA]</scope>
    <source>
        <strain evidence="8 9">CBS 675.73</strain>
    </source>
</reference>
<dbReference type="Pfam" id="PF00069">
    <property type="entry name" value="Pkinase"/>
    <property type="match status" value="1"/>
</dbReference>
<evidence type="ECO:0000256" key="5">
    <source>
        <dbReference type="ARBA" id="ARBA00022840"/>
    </source>
</evidence>
<feature type="domain" description="Protein kinase" evidence="7">
    <location>
        <begin position="644"/>
        <end position="1019"/>
    </location>
</feature>
<gene>
    <name evidence="8" type="ORF">CcCBS67573_g06405</name>
</gene>
<proteinExistence type="predicted"/>
<feature type="region of interest" description="Disordered" evidence="6">
    <location>
        <begin position="98"/>
        <end position="145"/>
    </location>
</feature>
<dbReference type="Gene3D" id="1.10.510.10">
    <property type="entry name" value="Transferase(Phosphotransferase) domain 1"/>
    <property type="match status" value="2"/>
</dbReference>
<evidence type="ECO:0000256" key="3">
    <source>
        <dbReference type="ARBA" id="ARBA00022741"/>
    </source>
</evidence>
<feature type="compositionally biased region" description="Polar residues" evidence="6">
    <location>
        <begin position="16"/>
        <end position="51"/>
    </location>
</feature>
<dbReference type="SUPFAM" id="SSF56112">
    <property type="entry name" value="Protein kinase-like (PK-like)"/>
    <property type="match status" value="1"/>
</dbReference>
<accession>A0A507F3G0</accession>
<evidence type="ECO:0000313" key="8">
    <source>
        <dbReference type="EMBL" id="TPX70781.1"/>
    </source>
</evidence>
<feature type="compositionally biased region" description="Polar residues" evidence="6">
    <location>
        <begin position="169"/>
        <end position="185"/>
    </location>
</feature>
<feature type="region of interest" description="Disordered" evidence="6">
    <location>
        <begin position="860"/>
        <end position="949"/>
    </location>
</feature>
<keyword evidence="3" id="KW-0547">Nucleotide-binding</keyword>
<name>A0A507F3G0_9FUNG</name>
<dbReference type="InterPro" id="IPR011009">
    <property type="entry name" value="Kinase-like_dom_sf"/>
</dbReference>
<dbReference type="GO" id="GO:0004674">
    <property type="term" value="F:protein serine/threonine kinase activity"/>
    <property type="evidence" value="ECO:0007669"/>
    <property type="project" value="UniProtKB-KW"/>
</dbReference>
<feature type="region of interest" description="Disordered" evidence="6">
    <location>
        <begin position="1"/>
        <end position="61"/>
    </location>
</feature>
<keyword evidence="9" id="KW-1185">Reference proteome</keyword>
<evidence type="ECO:0000256" key="4">
    <source>
        <dbReference type="ARBA" id="ARBA00022777"/>
    </source>
</evidence>
<dbReference type="GO" id="GO:0005524">
    <property type="term" value="F:ATP binding"/>
    <property type="evidence" value="ECO:0007669"/>
    <property type="project" value="UniProtKB-KW"/>
</dbReference>
<feature type="region of interest" description="Disordered" evidence="6">
    <location>
        <begin position="157"/>
        <end position="267"/>
    </location>
</feature>
<dbReference type="Gene3D" id="3.30.200.20">
    <property type="entry name" value="Phosphorylase Kinase, domain 1"/>
    <property type="match status" value="1"/>
</dbReference>
<feature type="compositionally biased region" description="Basic and acidic residues" evidence="6">
    <location>
        <begin position="1079"/>
        <end position="1090"/>
    </location>
</feature>